<protein>
    <submittedName>
        <fullName evidence="3">Uncharacterized protein</fullName>
    </submittedName>
</protein>
<keyword evidence="1" id="KW-0175">Coiled coil</keyword>
<feature type="non-terminal residue" evidence="3">
    <location>
        <position position="260"/>
    </location>
</feature>
<name>A0A8S1J0Z7_9CHLO</name>
<feature type="region of interest" description="Disordered" evidence="2">
    <location>
        <begin position="184"/>
        <end position="205"/>
    </location>
</feature>
<dbReference type="AlphaFoldDB" id="A0A8S1J0Z7"/>
<proteinExistence type="predicted"/>
<sequence>TSSNLEVPFRVRLADCNAPLEKIEARVERHIGALGAGQAQAQQEQENIRERLEQMQLKAEELEHFQGRVKRRAAKMEKRIRAEKLSQTVEVEGQKGRLARLREYGKHVQQRNTAKLKRSTRPSKGGNTKMPCHLNTERLPAGDLRESHCEQPLHQGTLAQPLPKVAVIREVPKISEEQLQELTMQRQATASKQKKTSSAARKSNNRSHALAVRGCFNQHYSPAATFMQLCAEQLGRLFAADILGECTSQLPVAYLSHQVS</sequence>
<dbReference type="EMBL" id="CAJHUC010001355">
    <property type="protein sequence ID" value="CAD7700843.1"/>
    <property type="molecule type" value="Genomic_DNA"/>
</dbReference>
<reference evidence="3" key="1">
    <citation type="submission" date="2020-12" db="EMBL/GenBank/DDBJ databases">
        <authorList>
            <person name="Iha C."/>
        </authorList>
    </citation>
    <scope>NUCLEOTIDE SEQUENCE</scope>
</reference>
<organism evidence="3 4">
    <name type="scientific">Ostreobium quekettii</name>
    <dbReference type="NCBI Taxonomy" id="121088"/>
    <lineage>
        <taxon>Eukaryota</taxon>
        <taxon>Viridiplantae</taxon>
        <taxon>Chlorophyta</taxon>
        <taxon>core chlorophytes</taxon>
        <taxon>Ulvophyceae</taxon>
        <taxon>TCBD clade</taxon>
        <taxon>Bryopsidales</taxon>
        <taxon>Ostreobineae</taxon>
        <taxon>Ostreobiaceae</taxon>
        <taxon>Ostreobium</taxon>
    </lineage>
</organism>
<gene>
    <name evidence="3" type="ORF">OSTQU699_LOCUS6202</name>
</gene>
<comment type="caution">
    <text evidence="3">The sequence shown here is derived from an EMBL/GenBank/DDBJ whole genome shotgun (WGS) entry which is preliminary data.</text>
</comment>
<feature type="compositionally biased region" description="Polar residues" evidence="2">
    <location>
        <begin position="184"/>
        <end position="202"/>
    </location>
</feature>
<dbReference type="Proteomes" id="UP000708148">
    <property type="component" value="Unassembled WGS sequence"/>
</dbReference>
<keyword evidence="4" id="KW-1185">Reference proteome</keyword>
<feature type="coiled-coil region" evidence="1">
    <location>
        <begin position="38"/>
        <end position="65"/>
    </location>
</feature>
<evidence type="ECO:0000256" key="1">
    <source>
        <dbReference type="SAM" id="Coils"/>
    </source>
</evidence>
<evidence type="ECO:0000313" key="4">
    <source>
        <dbReference type="Proteomes" id="UP000708148"/>
    </source>
</evidence>
<accession>A0A8S1J0Z7</accession>
<evidence type="ECO:0000256" key="2">
    <source>
        <dbReference type="SAM" id="MobiDB-lite"/>
    </source>
</evidence>
<evidence type="ECO:0000313" key="3">
    <source>
        <dbReference type="EMBL" id="CAD7700843.1"/>
    </source>
</evidence>
<feature type="region of interest" description="Disordered" evidence="2">
    <location>
        <begin position="106"/>
        <end position="134"/>
    </location>
</feature>